<dbReference type="AlphaFoldDB" id="A0A7J5AKK9"/>
<sequence>MTTFDKILSGGDLRSIGKSNSVILKIQTQDDFDELFKCLFHNDRHVVMRAADAIEKITSNNQEYLTNHKKEILDLCDVSIDKELKWHLALLIPRLHLSSEEFGRSWNTLTNWAKDKTNSRIVRVNSIQALFEMKQRENELENDFNLTLTEVETEKIPSINARIRKLKNASR</sequence>
<protein>
    <recommendedName>
        <fullName evidence="3">HEAT repeat domain-containing protein</fullName>
    </recommendedName>
</protein>
<gene>
    <name evidence="1" type="ORF">F6464_03350</name>
</gene>
<dbReference type="EMBL" id="WAEM01000001">
    <property type="protein sequence ID" value="KAB1158131.1"/>
    <property type="molecule type" value="Genomic_DNA"/>
</dbReference>
<evidence type="ECO:0000313" key="1">
    <source>
        <dbReference type="EMBL" id="KAB1158131.1"/>
    </source>
</evidence>
<keyword evidence="2" id="KW-1185">Reference proteome</keyword>
<dbReference type="OrthoDB" id="1444158at2"/>
<dbReference type="SUPFAM" id="SSF48371">
    <property type="entry name" value="ARM repeat"/>
    <property type="match status" value="1"/>
</dbReference>
<evidence type="ECO:0000313" key="2">
    <source>
        <dbReference type="Proteomes" id="UP000490922"/>
    </source>
</evidence>
<dbReference type="Proteomes" id="UP000490922">
    <property type="component" value="Unassembled WGS sequence"/>
</dbReference>
<evidence type="ECO:0008006" key="3">
    <source>
        <dbReference type="Google" id="ProtNLM"/>
    </source>
</evidence>
<dbReference type="RefSeq" id="WP_151106323.1">
    <property type="nucleotide sequence ID" value="NZ_WAEM01000001.1"/>
</dbReference>
<dbReference type="InterPro" id="IPR016024">
    <property type="entry name" value="ARM-type_fold"/>
</dbReference>
<accession>A0A7J5AKK9</accession>
<reference evidence="1 2" key="1">
    <citation type="submission" date="2019-09" db="EMBL/GenBank/DDBJ databases">
        <title>Flavobacterium sp. nov., isolated from glacier ice.</title>
        <authorList>
            <person name="Liu Q."/>
        </authorList>
    </citation>
    <scope>NUCLEOTIDE SEQUENCE [LARGE SCALE GENOMIC DNA]</scope>
    <source>
        <strain evidence="1 2">NBRC 112527</strain>
    </source>
</reference>
<organism evidence="1 2">
    <name type="scientific">Flavobacterium luteum</name>
    <dbReference type="NCBI Taxonomy" id="2026654"/>
    <lineage>
        <taxon>Bacteria</taxon>
        <taxon>Pseudomonadati</taxon>
        <taxon>Bacteroidota</taxon>
        <taxon>Flavobacteriia</taxon>
        <taxon>Flavobacteriales</taxon>
        <taxon>Flavobacteriaceae</taxon>
        <taxon>Flavobacterium</taxon>
    </lineage>
</organism>
<proteinExistence type="predicted"/>
<comment type="caution">
    <text evidence="1">The sequence shown here is derived from an EMBL/GenBank/DDBJ whole genome shotgun (WGS) entry which is preliminary data.</text>
</comment>
<name>A0A7J5AKK9_9FLAO</name>